<accession>A0A915M4K9</accession>
<protein>
    <submittedName>
        <fullName evidence="3">PEST proteolytic signal-containing nuclear protein</fullName>
    </submittedName>
</protein>
<dbReference type="Proteomes" id="UP000887561">
    <property type="component" value="Unplaced"/>
</dbReference>
<organism evidence="2 3">
    <name type="scientific">Meloidogyne javanica</name>
    <name type="common">Root-knot nematode worm</name>
    <dbReference type="NCBI Taxonomy" id="6303"/>
    <lineage>
        <taxon>Eukaryota</taxon>
        <taxon>Metazoa</taxon>
        <taxon>Ecdysozoa</taxon>
        <taxon>Nematoda</taxon>
        <taxon>Chromadorea</taxon>
        <taxon>Rhabditida</taxon>
        <taxon>Tylenchina</taxon>
        <taxon>Tylenchomorpha</taxon>
        <taxon>Tylenchoidea</taxon>
        <taxon>Meloidogynidae</taxon>
        <taxon>Meloidogyninae</taxon>
        <taxon>Meloidogyne</taxon>
        <taxon>Meloidogyne incognita group</taxon>
    </lineage>
</organism>
<proteinExistence type="predicted"/>
<evidence type="ECO:0000313" key="3">
    <source>
        <dbReference type="WBParaSite" id="scaffold25544_cov150.g20402"/>
    </source>
</evidence>
<keyword evidence="2" id="KW-1185">Reference proteome</keyword>
<sequence length="99" mass="10971">MDNNQQQQPETDGSDEGSDAQMKQQPNKNFGGQKTTPNMFANKEKGSLKDSVKKKVKFETSSDSSGDDFEMVERAKTDGVFKNDAQAKRFGISFSLNIV</sequence>
<dbReference type="WBParaSite" id="scaffold25544_cov150.g20402">
    <property type="protein sequence ID" value="scaffold25544_cov150.g20402"/>
    <property type="gene ID" value="scaffold25544_cov150.g20402"/>
</dbReference>
<evidence type="ECO:0000256" key="1">
    <source>
        <dbReference type="SAM" id="MobiDB-lite"/>
    </source>
</evidence>
<evidence type="ECO:0000313" key="2">
    <source>
        <dbReference type="Proteomes" id="UP000887561"/>
    </source>
</evidence>
<feature type="region of interest" description="Disordered" evidence="1">
    <location>
        <begin position="1"/>
        <end position="50"/>
    </location>
</feature>
<dbReference type="AlphaFoldDB" id="A0A915M4K9"/>
<name>A0A915M4K9_MELJA</name>
<feature type="compositionally biased region" description="Polar residues" evidence="1">
    <location>
        <begin position="21"/>
        <end position="39"/>
    </location>
</feature>
<feature type="compositionally biased region" description="Polar residues" evidence="1">
    <location>
        <begin position="1"/>
        <end position="11"/>
    </location>
</feature>
<reference evidence="3" key="1">
    <citation type="submission" date="2022-11" db="UniProtKB">
        <authorList>
            <consortium name="WormBaseParasite"/>
        </authorList>
    </citation>
    <scope>IDENTIFICATION</scope>
</reference>